<dbReference type="AlphaFoldDB" id="A0AAQ0D5E8"/>
<reference evidence="1" key="1">
    <citation type="journal article" date="2021" name="Front. Microbiol.">
        <title>Presence and Characterization of a Novel cfr-Carrying Tn558 Transposon Derivative in Staphylococcus delphini Isolated From Retail Food.</title>
        <authorList>
            <person name="Zhang F."/>
            <person name="Wu S."/>
            <person name="Huang J."/>
            <person name="Yang R."/>
            <person name="Zhang J."/>
            <person name="Lei T."/>
            <person name="Dai J."/>
            <person name="Ding Y."/>
            <person name="Xue L."/>
            <person name="Wang J."/>
            <person name="Chen M."/>
            <person name="Wu Q."/>
        </authorList>
    </citation>
    <scope>NUCLEOTIDE SEQUENCE</scope>
    <source>
        <strain evidence="1">2794-1</strain>
    </source>
</reference>
<dbReference type="GO" id="GO:0004519">
    <property type="term" value="F:endonuclease activity"/>
    <property type="evidence" value="ECO:0007669"/>
    <property type="project" value="UniProtKB-KW"/>
</dbReference>
<keyword evidence="1" id="KW-0540">Nuclease</keyword>
<organism evidence="1 2">
    <name type="scientific">Staphylococcus delphini</name>
    <dbReference type="NCBI Taxonomy" id="53344"/>
    <lineage>
        <taxon>Bacteria</taxon>
        <taxon>Bacillati</taxon>
        <taxon>Bacillota</taxon>
        <taxon>Bacilli</taxon>
        <taxon>Bacillales</taxon>
        <taxon>Staphylococcaceae</taxon>
        <taxon>Staphylococcus</taxon>
        <taxon>Staphylococcus intermedius group</taxon>
    </lineage>
</organism>
<evidence type="ECO:0000313" key="1">
    <source>
        <dbReference type="EMBL" id="QUM68566.1"/>
    </source>
</evidence>
<dbReference type="EMBL" id="CP063367">
    <property type="protein sequence ID" value="QUM68566.1"/>
    <property type="molecule type" value="Genomic_DNA"/>
</dbReference>
<sequence>MKCANIVIINDGQEVNDNFIKEWGLKKYCKTYNGIKSIGFVGIILKRGNTLISFPKHYKLNSEPEHLLEEINKLIYIIGLNRIGQGSFGFEDDNRDEFPIKAYLYVLEYFKKYGLYITSNKHEEFGYEGNIDWNRTINKSNKLIQKKGMIFLPFVIRKVENITVFISECMNYVLSDATNFSEYLQFISPYKALDLGVFNSKFNNYDYVVKELYKIKNNFFKDSEKKLIRGLIEYFQWKSAHSEFVRLVTFKFENYWESMINNYLRSNFHGIKNDKIIWCENTGLNFEKGKKEYAESDFILEKKKKTLDVYNSFRLEFDHLYIDEHINMIYLFDSKYFNDEISSLNYKQVFYHYFLKQRYPDMRIINGLLLPTSGDYYIKNHIDRSDLDGVKVTEHYINLKTILDFTLETKDY</sequence>
<dbReference type="Proteomes" id="UP000675994">
    <property type="component" value="Chromosome"/>
</dbReference>
<name>A0AAQ0D5E8_9STAP</name>
<gene>
    <name evidence="1" type="ORF">IPU22_08225</name>
</gene>
<keyword evidence="1" id="KW-0378">Hydrolase</keyword>
<keyword evidence="1" id="KW-0255">Endonuclease</keyword>
<proteinExistence type="predicted"/>
<accession>A0AAQ0D5E8</accession>
<protein>
    <submittedName>
        <fullName evidence="1">LlaJI family restriction endonuclease</fullName>
    </submittedName>
</protein>
<evidence type="ECO:0000313" key="2">
    <source>
        <dbReference type="Proteomes" id="UP000675994"/>
    </source>
</evidence>
<dbReference type="RefSeq" id="WP_212574530.1">
    <property type="nucleotide sequence ID" value="NZ_CP063367.1"/>
</dbReference>